<reference evidence="8" key="2">
    <citation type="submission" date="2025-09" db="UniProtKB">
        <authorList>
            <consortium name="Ensembl"/>
        </authorList>
    </citation>
    <scope>IDENTIFICATION</scope>
</reference>
<keyword evidence="5" id="KW-0378">Hydrolase</keyword>
<evidence type="ECO:0000256" key="4">
    <source>
        <dbReference type="ARBA" id="ARBA00022759"/>
    </source>
</evidence>
<reference evidence="8" key="1">
    <citation type="submission" date="2025-08" db="UniProtKB">
        <authorList>
            <consortium name="Ensembl"/>
        </authorList>
    </citation>
    <scope>IDENTIFICATION</scope>
</reference>
<evidence type="ECO:0000256" key="6">
    <source>
        <dbReference type="ARBA" id="ARBA00022918"/>
    </source>
</evidence>
<dbReference type="Ensembl" id="ENSDLAT00005071363.1">
    <property type="protein sequence ID" value="ENSDLAP00005082162.1"/>
    <property type="gene ID" value="ENSDLAG00005026500.1"/>
</dbReference>
<dbReference type="Pfam" id="PF24626">
    <property type="entry name" value="SH3_Tf2-1"/>
    <property type="match status" value="1"/>
</dbReference>
<feature type="domain" description="Integrase catalytic" evidence="7">
    <location>
        <begin position="232"/>
        <end position="391"/>
    </location>
</feature>
<accession>A0A8P4GLD7</accession>
<evidence type="ECO:0000313" key="8">
    <source>
        <dbReference type="Ensembl" id="ENSDLAP00005082162.1"/>
    </source>
</evidence>
<dbReference type="Proteomes" id="UP000694389">
    <property type="component" value="Unassembled WGS sequence"/>
</dbReference>
<dbReference type="FunFam" id="3.30.420.10:FF:000032">
    <property type="entry name" value="Retrovirus-related Pol polyprotein from transposon 297-like Protein"/>
    <property type="match status" value="1"/>
</dbReference>
<proteinExistence type="predicted"/>
<evidence type="ECO:0000256" key="5">
    <source>
        <dbReference type="ARBA" id="ARBA00022801"/>
    </source>
</evidence>
<dbReference type="InterPro" id="IPR050951">
    <property type="entry name" value="Retrovirus_Pol_polyprotein"/>
</dbReference>
<protein>
    <recommendedName>
        <fullName evidence="7">Integrase catalytic domain-containing protein</fullName>
    </recommendedName>
</protein>
<dbReference type="GeneTree" id="ENSGT00940000176279"/>
<dbReference type="GO" id="GO:0004519">
    <property type="term" value="F:endonuclease activity"/>
    <property type="evidence" value="ECO:0007669"/>
    <property type="project" value="UniProtKB-KW"/>
</dbReference>
<dbReference type="GO" id="GO:0006508">
    <property type="term" value="P:proteolysis"/>
    <property type="evidence" value="ECO:0007669"/>
    <property type="project" value="InterPro"/>
</dbReference>
<dbReference type="InterPro" id="IPR021109">
    <property type="entry name" value="Peptidase_aspartic_dom_sf"/>
</dbReference>
<dbReference type="PROSITE" id="PS50994">
    <property type="entry name" value="INTEGRASE"/>
    <property type="match status" value="1"/>
</dbReference>
<dbReference type="InterPro" id="IPR001969">
    <property type="entry name" value="Aspartic_peptidase_AS"/>
</dbReference>
<dbReference type="PANTHER" id="PTHR37984">
    <property type="entry name" value="PROTEIN CBG26694"/>
    <property type="match status" value="1"/>
</dbReference>
<dbReference type="InterPro" id="IPR001584">
    <property type="entry name" value="Integrase_cat-core"/>
</dbReference>
<keyword evidence="6" id="KW-0695">RNA-directed DNA polymerase</keyword>
<keyword evidence="4" id="KW-0255">Endonuclease</keyword>
<dbReference type="Gene3D" id="3.30.420.10">
    <property type="entry name" value="Ribonuclease H-like superfamily/Ribonuclease H"/>
    <property type="match status" value="1"/>
</dbReference>
<sequence>MHLLWPARSLLGCLPPAAKRLGSPENGGTLVSQVATSTSTPLTRMQLNASLRWQLNSIPLTALVDSGAEESFIDSAFVLQARIPTVKLPDNQPVNALDGKHLANITRQTVPLTLILSGNHREEISLLVISSPNAPVVLGFPWLKLHNPTQVTAPLTGFLFQTLPGPRSSSGLMPQRSLAILVTSGHWTSFGGSFGGLRWRETQELLWPPVLSVPAENPPTSLQPDYYTPLPVPRRPWSHIAVDFVSGLPTSEGNDTILTIVDRFSKSVHFVPLPKLPSSLETAKLLVTHVFRLHGIPQDIVSDRGPQFASQVWRAFCQALGASVSLSSGYHPQSNGQTERANQQLEAALRCVAARHPVSWCTFLPWIEYAHNSLTCAATGMSPFMAAYGFQPPLFPSQEGEVAVPSVQDHLRRCRRIWTEARAALLRTAARNQRLADRHRLPAPDYAPGQKVWLSSRDLPLQVESRKLAPRFIGPFEVDRIINPVAVRLKLPRHYMCILCFTYLS</sequence>
<dbReference type="InterPro" id="IPR036397">
    <property type="entry name" value="RNaseH_sf"/>
</dbReference>
<dbReference type="GO" id="GO:0004190">
    <property type="term" value="F:aspartic-type endopeptidase activity"/>
    <property type="evidence" value="ECO:0007669"/>
    <property type="project" value="InterPro"/>
</dbReference>
<dbReference type="GO" id="GO:0003676">
    <property type="term" value="F:nucleic acid binding"/>
    <property type="evidence" value="ECO:0007669"/>
    <property type="project" value="InterPro"/>
</dbReference>
<name>A0A8P4GLD7_DICLA</name>
<evidence type="ECO:0000256" key="3">
    <source>
        <dbReference type="ARBA" id="ARBA00022722"/>
    </source>
</evidence>
<dbReference type="Pfam" id="PF00665">
    <property type="entry name" value="rve"/>
    <property type="match status" value="1"/>
</dbReference>
<evidence type="ECO:0000256" key="1">
    <source>
        <dbReference type="ARBA" id="ARBA00022679"/>
    </source>
</evidence>
<dbReference type="GO" id="GO:0015074">
    <property type="term" value="P:DNA integration"/>
    <property type="evidence" value="ECO:0007669"/>
    <property type="project" value="InterPro"/>
</dbReference>
<evidence type="ECO:0000256" key="2">
    <source>
        <dbReference type="ARBA" id="ARBA00022695"/>
    </source>
</evidence>
<dbReference type="GO" id="GO:0003964">
    <property type="term" value="F:RNA-directed DNA polymerase activity"/>
    <property type="evidence" value="ECO:0007669"/>
    <property type="project" value="UniProtKB-KW"/>
</dbReference>
<dbReference type="CDD" id="cd00303">
    <property type="entry name" value="retropepsin_like"/>
    <property type="match status" value="1"/>
</dbReference>
<dbReference type="PANTHER" id="PTHR37984:SF5">
    <property type="entry name" value="PROTEIN NYNRIN-LIKE"/>
    <property type="match status" value="1"/>
</dbReference>
<evidence type="ECO:0000313" key="9">
    <source>
        <dbReference type="Proteomes" id="UP000694389"/>
    </source>
</evidence>
<dbReference type="Pfam" id="PF08284">
    <property type="entry name" value="RVP_2"/>
    <property type="match status" value="1"/>
</dbReference>
<dbReference type="Gene3D" id="2.40.70.10">
    <property type="entry name" value="Acid Proteases"/>
    <property type="match status" value="1"/>
</dbReference>
<keyword evidence="3" id="KW-0540">Nuclease</keyword>
<dbReference type="AlphaFoldDB" id="A0A8P4GLD7"/>
<evidence type="ECO:0000259" key="7">
    <source>
        <dbReference type="PROSITE" id="PS50994"/>
    </source>
</evidence>
<dbReference type="PROSITE" id="PS00141">
    <property type="entry name" value="ASP_PROTEASE"/>
    <property type="match status" value="1"/>
</dbReference>
<keyword evidence="2" id="KW-0548">Nucleotidyltransferase</keyword>
<dbReference type="SUPFAM" id="SSF53098">
    <property type="entry name" value="Ribonuclease H-like"/>
    <property type="match status" value="1"/>
</dbReference>
<dbReference type="InterPro" id="IPR012337">
    <property type="entry name" value="RNaseH-like_sf"/>
</dbReference>
<keyword evidence="9" id="KW-1185">Reference proteome</keyword>
<organism evidence="8 9">
    <name type="scientific">Dicentrarchus labrax</name>
    <name type="common">European seabass</name>
    <name type="synonym">Morone labrax</name>
    <dbReference type="NCBI Taxonomy" id="13489"/>
    <lineage>
        <taxon>Eukaryota</taxon>
        <taxon>Metazoa</taxon>
        <taxon>Chordata</taxon>
        <taxon>Craniata</taxon>
        <taxon>Vertebrata</taxon>
        <taxon>Euteleostomi</taxon>
        <taxon>Actinopterygii</taxon>
        <taxon>Neopterygii</taxon>
        <taxon>Teleostei</taxon>
        <taxon>Neoteleostei</taxon>
        <taxon>Acanthomorphata</taxon>
        <taxon>Eupercaria</taxon>
        <taxon>Moronidae</taxon>
        <taxon>Dicentrarchus</taxon>
    </lineage>
</organism>
<dbReference type="SUPFAM" id="SSF50630">
    <property type="entry name" value="Acid proteases"/>
    <property type="match status" value="1"/>
</dbReference>
<keyword evidence="1" id="KW-0808">Transferase</keyword>
<dbReference type="InterPro" id="IPR056924">
    <property type="entry name" value="SH3_Tf2-1"/>
</dbReference>